<protein>
    <submittedName>
        <fullName evidence="1">Uncharacterized protein</fullName>
    </submittedName>
</protein>
<dbReference type="AlphaFoldDB" id="A0A8X6YTU1"/>
<organism evidence="1 2">
    <name type="scientific">Trichonephila inaurata madagascariensis</name>
    <dbReference type="NCBI Taxonomy" id="2747483"/>
    <lineage>
        <taxon>Eukaryota</taxon>
        <taxon>Metazoa</taxon>
        <taxon>Ecdysozoa</taxon>
        <taxon>Arthropoda</taxon>
        <taxon>Chelicerata</taxon>
        <taxon>Arachnida</taxon>
        <taxon>Araneae</taxon>
        <taxon>Araneomorphae</taxon>
        <taxon>Entelegynae</taxon>
        <taxon>Araneoidea</taxon>
        <taxon>Nephilidae</taxon>
        <taxon>Trichonephila</taxon>
        <taxon>Trichonephila inaurata</taxon>
    </lineage>
</organism>
<comment type="caution">
    <text evidence="1">The sequence shown here is derived from an EMBL/GenBank/DDBJ whole genome shotgun (WGS) entry which is preliminary data.</text>
</comment>
<keyword evidence="2" id="KW-1185">Reference proteome</keyword>
<proteinExistence type="predicted"/>
<sequence length="89" mass="10212">MMEIKLLKQEYFNLPDDTGLKDALDVLINLQAETQELEVRIQIILSQFKKTTSTNDNEIIKNEIKLLDLCLCPPSVENFKSSNCLKVNL</sequence>
<accession>A0A8X6YTU1</accession>
<dbReference type="EMBL" id="BMAV01021505">
    <property type="protein sequence ID" value="GFY75614.1"/>
    <property type="molecule type" value="Genomic_DNA"/>
</dbReference>
<name>A0A8X6YTU1_9ARAC</name>
<dbReference type="Proteomes" id="UP000886998">
    <property type="component" value="Unassembled WGS sequence"/>
</dbReference>
<evidence type="ECO:0000313" key="1">
    <source>
        <dbReference type="EMBL" id="GFY75614.1"/>
    </source>
</evidence>
<reference evidence="1" key="1">
    <citation type="submission" date="2020-08" db="EMBL/GenBank/DDBJ databases">
        <title>Multicomponent nature underlies the extraordinary mechanical properties of spider dragline silk.</title>
        <authorList>
            <person name="Kono N."/>
            <person name="Nakamura H."/>
            <person name="Mori M."/>
            <person name="Yoshida Y."/>
            <person name="Ohtoshi R."/>
            <person name="Malay A.D."/>
            <person name="Moran D.A.P."/>
            <person name="Tomita M."/>
            <person name="Numata K."/>
            <person name="Arakawa K."/>
        </authorList>
    </citation>
    <scope>NUCLEOTIDE SEQUENCE</scope>
</reference>
<evidence type="ECO:0000313" key="2">
    <source>
        <dbReference type="Proteomes" id="UP000886998"/>
    </source>
</evidence>
<gene>
    <name evidence="1" type="ORF">TNIN_374871</name>
</gene>